<feature type="region of interest" description="Disordered" evidence="1">
    <location>
        <begin position="1"/>
        <end position="51"/>
    </location>
</feature>
<gene>
    <name evidence="2" type="ORF">AKJ09_04006</name>
</gene>
<dbReference type="EMBL" id="CP012333">
    <property type="protein sequence ID" value="AKU97342.1"/>
    <property type="molecule type" value="Genomic_DNA"/>
</dbReference>
<dbReference type="Proteomes" id="UP000064967">
    <property type="component" value="Chromosome"/>
</dbReference>
<evidence type="ECO:0000313" key="3">
    <source>
        <dbReference type="Proteomes" id="UP000064967"/>
    </source>
</evidence>
<sequence>MPPSGVSEGTAWEPASSSKPRPSDVASAHDCTARLARPSADASPMRRSFTK</sequence>
<dbReference type="STRING" id="1391654.AKJ09_04006"/>
<dbReference type="AlphaFoldDB" id="A0A0K1PUZ4"/>
<keyword evidence="3" id="KW-1185">Reference proteome</keyword>
<dbReference type="KEGG" id="llu:AKJ09_04006"/>
<organism evidence="2 3">
    <name type="scientific">Labilithrix luteola</name>
    <dbReference type="NCBI Taxonomy" id="1391654"/>
    <lineage>
        <taxon>Bacteria</taxon>
        <taxon>Pseudomonadati</taxon>
        <taxon>Myxococcota</taxon>
        <taxon>Polyangia</taxon>
        <taxon>Polyangiales</taxon>
        <taxon>Labilitrichaceae</taxon>
        <taxon>Labilithrix</taxon>
    </lineage>
</organism>
<name>A0A0K1PUZ4_9BACT</name>
<accession>A0A0K1PUZ4</accession>
<evidence type="ECO:0000256" key="1">
    <source>
        <dbReference type="SAM" id="MobiDB-lite"/>
    </source>
</evidence>
<proteinExistence type="predicted"/>
<protein>
    <submittedName>
        <fullName evidence="2">Uncharacterized protein</fullName>
    </submittedName>
</protein>
<reference evidence="2 3" key="1">
    <citation type="submission" date="2015-08" db="EMBL/GenBank/DDBJ databases">
        <authorList>
            <person name="Babu N.S."/>
            <person name="Beckwith C.J."/>
            <person name="Beseler K.G."/>
            <person name="Brison A."/>
            <person name="Carone J.V."/>
            <person name="Caskin T.P."/>
            <person name="Diamond M."/>
            <person name="Durham M.E."/>
            <person name="Foxe J.M."/>
            <person name="Go M."/>
            <person name="Henderson B.A."/>
            <person name="Jones I.B."/>
            <person name="McGettigan J.A."/>
            <person name="Micheletti S.J."/>
            <person name="Nasrallah M.E."/>
            <person name="Ortiz D."/>
            <person name="Piller C.R."/>
            <person name="Privatt S.R."/>
            <person name="Schneider S.L."/>
            <person name="Sharp S."/>
            <person name="Smith T.C."/>
            <person name="Stanton J.D."/>
            <person name="Ullery H.E."/>
            <person name="Wilson R.J."/>
            <person name="Serrano M.G."/>
            <person name="Buck G."/>
            <person name="Lee V."/>
            <person name="Wang Y."/>
            <person name="Carvalho R."/>
            <person name="Voegtly L."/>
            <person name="Shi R."/>
            <person name="Duckworth R."/>
            <person name="Johnson A."/>
            <person name="Loviza R."/>
            <person name="Walstead R."/>
            <person name="Shah Z."/>
            <person name="Kiflezghi M."/>
            <person name="Wade K."/>
            <person name="Ball S.L."/>
            <person name="Bradley K.W."/>
            <person name="Asai D.J."/>
            <person name="Bowman C.A."/>
            <person name="Russell D.A."/>
            <person name="Pope W.H."/>
            <person name="Jacobs-Sera D."/>
            <person name="Hendrix R.W."/>
            <person name="Hatfull G.F."/>
        </authorList>
    </citation>
    <scope>NUCLEOTIDE SEQUENCE [LARGE SCALE GENOMIC DNA]</scope>
    <source>
        <strain evidence="2 3">DSM 27648</strain>
    </source>
</reference>
<evidence type="ECO:0000313" key="2">
    <source>
        <dbReference type="EMBL" id="AKU97342.1"/>
    </source>
</evidence>